<reference evidence="2 3" key="1">
    <citation type="submission" date="2024-09" db="EMBL/GenBank/DDBJ databases">
        <authorList>
            <person name="Sun Q."/>
            <person name="Mori K."/>
        </authorList>
    </citation>
    <scope>NUCLEOTIDE SEQUENCE [LARGE SCALE GENOMIC DNA]</scope>
    <source>
        <strain evidence="2 3">CCM 7609</strain>
    </source>
</reference>
<evidence type="ECO:0000313" key="3">
    <source>
        <dbReference type="Proteomes" id="UP001589575"/>
    </source>
</evidence>
<name>A0ABV5FXN8_9MICC</name>
<dbReference type="EMBL" id="JBHMFI010000001">
    <property type="protein sequence ID" value="MFB9071194.1"/>
    <property type="molecule type" value="Genomic_DNA"/>
</dbReference>
<evidence type="ECO:0008006" key="4">
    <source>
        <dbReference type="Google" id="ProtNLM"/>
    </source>
</evidence>
<evidence type="ECO:0000313" key="2">
    <source>
        <dbReference type="EMBL" id="MFB9071194.1"/>
    </source>
</evidence>
<feature type="region of interest" description="Disordered" evidence="1">
    <location>
        <begin position="54"/>
        <end position="78"/>
    </location>
</feature>
<organism evidence="2 3">
    <name type="scientific">Citricoccus parietis</name>
    <dbReference type="NCBI Taxonomy" id="592307"/>
    <lineage>
        <taxon>Bacteria</taxon>
        <taxon>Bacillati</taxon>
        <taxon>Actinomycetota</taxon>
        <taxon>Actinomycetes</taxon>
        <taxon>Micrococcales</taxon>
        <taxon>Micrococcaceae</taxon>
        <taxon>Citricoccus</taxon>
    </lineage>
</organism>
<comment type="caution">
    <text evidence="2">The sequence shown here is derived from an EMBL/GenBank/DDBJ whole genome shotgun (WGS) entry which is preliminary data.</text>
</comment>
<dbReference type="Proteomes" id="UP001589575">
    <property type="component" value="Unassembled WGS sequence"/>
</dbReference>
<accession>A0ABV5FXN8</accession>
<gene>
    <name evidence="2" type="ORF">ACFFX0_08295</name>
</gene>
<protein>
    <recommendedName>
        <fullName evidence="4">Secreted protein</fullName>
    </recommendedName>
</protein>
<sequence>MFCAIALMLPVPGSTVTREAPAPEASPAGTVFSTDCWAWFCSPESSVVVISSPPRFSSCSRDSTSGPKASLARISRCT</sequence>
<proteinExistence type="predicted"/>
<evidence type="ECO:0000256" key="1">
    <source>
        <dbReference type="SAM" id="MobiDB-lite"/>
    </source>
</evidence>
<keyword evidence="3" id="KW-1185">Reference proteome</keyword>